<sequence>MAIKFFISRGTDTIVEVVQGDDKNFSEESMAEIVPNTSEGAGEKHLPVITVSGDMVTVEVGSVEHPMTEEHYIQWIYLETKCGGQIKYLKPDDDPRAEFTLIDDEVISAYEYCNIHGLWQSVL</sequence>
<reference evidence="7 8" key="1">
    <citation type="submission" date="2018-11" db="EMBL/GenBank/DDBJ databases">
        <title>Genomic Encyclopedia of Type Strains, Phase IV (KMG-IV): sequencing the most valuable type-strain genomes for metagenomic binning, comparative biology and taxonomic classification.</title>
        <authorList>
            <person name="Goeker M."/>
        </authorList>
    </citation>
    <scope>NUCLEOTIDE SEQUENCE [LARGE SCALE GENOMIC DNA]</scope>
    <source>
        <strain evidence="7 8">DSM 26537</strain>
    </source>
</reference>
<feature type="domain" description="Desulfoferrodoxin ferrous iron-binding" evidence="6">
    <location>
        <begin position="39"/>
        <end position="121"/>
    </location>
</feature>
<dbReference type="Proteomes" id="UP000273083">
    <property type="component" value="Unassembled WGS sequence"/>
</dbReference>
<accession>A0A3N1XSP2</accession>
<dbReference type="AlphaFoldDB" id="A0A3N1XSP2"/>
<evidence type="ECO:0000259" key="6">
    <source>
        <dbReference type="Pfam" id="PF01880"/>
    </source>
</evidence>
<protein>
    <submittedName>
        <fullName evidence="7">Superoxide reductase</fullName>
    </submittedName>
</protein>
<evidence type="ECO:0000313" key="7">
    <source>
        <dbReference type="EMBL" id="ROR29268.1"/>
    </source>
</evidence>
<dbReference type="InterPro" id="IPR002742">
    <property type="entry name" value="Desulfoferrodoxin_Fe-bd_dom"/>
</dbReference>
<keyword evidence="4" id="KW-0249">Electron transport</keyword>
<keyword evidence="8" id="KW-1185">Reference proteome</keyword>
<dbReference type="GO" id="GO:0005506">
    <property type="term" value="F:iron ion binding"/>
    <property type="evidence" value="ECO:0007669"/>
    <property type="project" value="InterPro"/>
</dbReference>
<dbReference type="Pfam" id="PF01880">
    <property type="entry name" value="Desulfoferrodox"/>
    <property type="match status" value="1"/>
</dbReference>
<dbReference type="NCBIfam" id="TIGR00332">
    <property type="entry name" value="neela_ferrous"/>
    <property type="match status" value="1"/>
</dbReference>
<name>A0A3N1XSP2_9FIRM</name>
<keyword evidence="3" id="KW-0479">Metal-binding</keyword>
<keyword evidence="2" id="KW-0813">Transport</keyword>
<dbReference type="InterPro" id="IPR051233">
    <property type="entry name" value="Desulfoferrodoxin_SOR"/>
</dbReference>
<organism evidence="7 8">
    <name type="scientific">Mobilisporobacter senegalensis</name>
    <dbReference type="NCBI Taxonomy" id="1329262"/>
    <lineage>
        <taxon>Bacteria</taxon>
        <taxon>Bacillati</taxon>
        <taxon>Bacillota</taxon>
        <taxon>Clostridia</taxon>
        <taxon>Lachnospirales</taxon>
        <taxon>Lachnospiraceae</taxon>
        <taxon>Mobilisporobacter</taxon>
    </lineage>
</organism>
<dbReference type="PANTHER" id="PTHR36541:SF1">
    <property type="entry name" value="SUPEROXIDE REDUCTASE-RELATED"/>
    <property type="match status" value="1"/>
</dbReference>
<dbReference type="OrthoDB" id="9814936at2"/>
<comment type="caution">
    <text evidence="7">The sequence shown here is derived from an EMBL/GenBank/DDBJ whole genome shotgun (WGS) entry which is preliminary data.</text>
</comment>
<dbReference type="GO" id="GO:0016491">
    <property type="term" value="F:oxidoreductase activity"/>
    <property type="evidence" value="ECO:0007669"/>
    <property type="project" value="InterPro"/>
</dbReference>
<dbReference type="EMBL" id="RJVG01000003">
    <property type="protein sequence ID" value="ROR29268.1"/>
    <property type="molecule type" value="Genomic_DNA"/>
</dbReference>
<evidence type="ECO:0000256" key="2">
    <source>
        <dbReference type="ARBA" id="ARBA00022448"/>
    </source>
</evidence>
<dbReference type="PANTHER" id="PTHR36541">
    <property type="entry name" value="SUPEROXIDE REDUCTASE-RELATED"/>
    <property type="match status" value="1"/>
</dbReference>
<evidence type="ECO:0000256" key="1">
    <source>
        <dbReference type="ARBA" id="ARBA00005941"/>
    </source>
</evidence>
<proteinExistence type="inferred from homology"/>
<evidence type="ECO:0000256" key="5">
    <source>
        <dbReference type="ARBA" id="ARBA00023004"/>
    </source>
</evidence>
<comment type="similarity">
    <text evidence="1">Belongs to the desulfoferrodoxin family.</text>
</comment>
<evidence type="ECO:0000256" key="4">
    <source>
        <dbReference type="ARBA" id="ARBA00022982"/>
    </source>
</evidence>
<evidence type="ECO:0000256" key="3">
    <source>
        <dbReference type="ARBA" id="ARBA00022723"/>
    </source>
</evidence>
<dbReference type="SUPFAM" id="SSF49367">
    <property type="entry name" value="Superoxide reductase-like"/>
    <property type="match status" value="1"/>
</dbReference>
<dbReference type="Gene3D" id="2.60.40.730">
    <property type="entry name" value="SOR catalytic domain"/>
    <property type="match status" value="1"/>
</dbReference>
<gene>
    <name evidence="7" type="ORF">EDD66_103204</name>
</gene>
<keyword evidence="5" id="KW-0408">Iron</keyword>
<dbReference type="InterPro" id="IPR036073">
    <property type="entry name" value="Desulfoferrodoxin_Fe-bd_dom_sf"/>
</dbReference>
<evidence type="ECO:0000313" key="8">
    <source>
        <dbReference type="Proteomes" id="UP000273083"/>
    </source>
</evidence>